<reference evidence="2 3" key="1">
    <citation type="submission" date="2019-06" db="EMBL/GenBank/DDBJ databases">
        <title>Psychrobacillus vulpis sp. nov., a new species isolated from feces of a red fox that inhabits in The Tablas de Daimiel Natural Park, Albacete, Spain.</title>
        <authorList>
            <person name="Rodriguez M."/>
            <person name="Reina J.C."/>
            <person name="Bejar V."/>
            <person name="Llamas I."/>
        </authorList>
    </citation>
    <scope>NUCLEOTIDE SEQUENCE [LARGE SCALE GENOMIC DNA]</scope>
    <source>
        <strain evidence="2 3">Z8</strain>
    </source>
</reference>
<sequence length="103" mass="11375">MEICALAAFSFWGFHIDQGRITKILFGIGTPLLIAIFWGTFISPKATFPVTVPVRIVLQFIIFALAAAALYFSDKSLLAFIFGVVVLIEMILMYSVVDNPNSN</sequence>
<dbReference type="OrthoDB" id="4557830at2"/>
<evidence type="ECO:0000313" key="3">
    <source>
        <dbReference type="Proteomes" id="UP000316626"/>
    </source>
</evidence>
<gene>
    <name evidence="2" type="ORF">FG384_07360</name>
</gene>
<evidence type="ECO:0000313" key="2">
    <source>
        <dbReference type="EMBL" id="TQR20591.1"/>
    </source>
</evidence>
<dbReference type="AlphaFoldDB" id="A0A544TT10"/>
<keyword evidence="1" id="KW-0812">Transmembrane</keyword>
<name>A0A544TT10_9BACI</name>
<keyword evidence="1" id="KW-0472">Membrane</keyword>
<proteinExistence type="predicted"/>
<keyword evidence="1" id="KW-1133">Transmembrane helix</keyword>
<organism evidence="2 3">
    <name type="scientific">Psychrobacillus vulpis</name>
    <dbReference type="NCBI Taxonomy" id="2325572"/>
    <lineage>
        <taxon>Bacteria</taxon>
        <taxon>Bacillati</taxon>
        <taxon>Bacillota</taxon>
        <taxon>Bacilli</taxon>
        <taxon>Bacillales</taxon>
        <taxon>Bacillaceae</taxon>
        <taxon>Psychrobacillus</taxon>
    </lineage>
</organism>
<evidence type="ECO:0000256" key="1">
    <source>
        <dbReference type="SAM" id="Phobius"/>
    </source>
</evidence>
<feature type="transmembrane region" description="Helical" evidence="1">
    <location>
        <begin position="77"/>
        <end position="97"/>
    </location>
</feature>
<comment type="caution">
    <text evidence="2">The sequence shown here is derived from an EMBL/GenBank/DDBJ whole genome shotgun (WGS) entry which is preliminary data.</text>
</comment>
<dbReference type="EMBL" id="VDGI01000005">
    <property type="protein sequence ID" value="TQR20591.1"/>
    <property type="molecule type" value="Genomic_DNA"/>
</dbReference>
<accession>A0A544TT10</accession>
<protein>
    <submittedName>
        <fullName evidence="2">DUF2568 domain-containing protein</fullName>
    </submittedName>
</protein>
<dbReference type="Pfam" id="PF10823">
    <property type="entry name" value="DUF2568"/>
    <property type="match status" value="1"/>
</dbReference>
<keyword evidence="3" id="KW-1185">Reference proteome</keyword>
<feature type="transmembrane region" description="Helical" evidence="1">
    <location>
        <begin position="54"/>
        <end position="72"/>
    </location>
</feature>
<dbReference type="Proteomes" id="UP000316626">
    <property type="component" value="Unassembled WGS sequence"/>
</dbReference>
<feature type="transmembrane region" description="Helical" evidence="1">
    <location>
        <begin position="24"/>
        <end position="42"/>
    </location>
</feature>
<dbReference type="InterPro" id="IPR021214">
    <property type="entry name" value="DUF2568"/>
</dbReference>